<dbReference type="Proteomes" id="UP001546774">
    <property type="component" value="Unassembled WGS sequence"/>
</dbReference>
<comment type="caution">
    <text evidence="2">The sequence shown here is derived from an EMBL/GenBank/DDBJ whole genome shotgun (WGS) entry which is preliminary data.</text>
</comment>
<reference evidence="2" key="1">
    <citation type="submission" date="2024-03" db="EMBL/GenBank/DDBJ databases">
        <title>Human intestinal bacterial collection.</title>
        <authorList>
            <person name="Pauvert C."/>
            <person name="Hitch T.C.A."/>
            <person name="Clavel T."/>
        </authorList>
    </citation>
    <scope>NUCLEOTIDE SEQUENCE [LARGE SCALE GENOMIC DNA]</scope>
    <source>
        <strain evidence="2">CLA-AA-H89B</strain>
    </source>
</reference>
<keyword evidence="3" id="KW-1185">Reference proteome</keyword>
<accession>A0ABV1H161</accession>
<dbReference type="InterPro" id="IPR050325">
    <property type="entry name" value="Prot/Nucl_acid_deglycase"/>
</dbReference>
<evidence type="ECO:0000313" key="3">
    <source>
        <dbReference type="Proteomes" id="UP001546774"/>
    </source>
</evidence>
<evidence type="ECO:0000313" key="2">
    <source>
        <dbReference type="EMBL" id="MEQ2553440.1"/>
    </source>
</evidence>
<dbReference type="Gene3D" id="3.40.50.880">
    <property type="match status" value="1"/>
</dbReference>
<dbReference type="InterPro" id="IPR006287">
    <property type="entry name" value="DJ-1"/>
</dbReference>
<dbReference type="EMBL" id="JBBMFS010000001">
    <property type="protein sequence ID" value="MEQ2553440.1"/>
    <property type="molecule type" value="Genomic_DNA"/>
</dbReference>
<evidence type="ECO:0000259" key="1">
    <source>
        <dbReference type="Pfam" id="PF01965"/>
    </source>
</evidence>
<dbReference type="PANTHER" id="PTHR48094:SF12">
    <property type="entry name" value="PARKINSON DISEASE PROTEIN 7 HOMOLOG"/>
    <property type="match status" value="1"/>
</dbReference>
<dbReference type="NCBIfam" id="TIGR01383">
    <property type="entry name" value="not_thiJ"/>
    <property type="match status" value="1"/>
</dbReference>
<dbReference type="CDD" id="cd03135">
    <property type="entry name" value="GATase1_DJ-1"/>
    <property type="match status" value="1"/>
</dbReference>
<feature type="domain" description="DJ-1/PfpI" evidence="1">
    <location>
        <begin position="1"/>
        <end position="164"/>
    </location>
</feature>
<name>A0ABV1H161_9FIRM</name>
<dbReference type="InterPro" id="IPR029062">
    <property type="entry name" value="Class_I_gatase-like"/>
</dbReference>
<sequence>MKVYTFLTDGFETVEALAVIDILRRAGIEVETVSITGNEQVCSAQNITVKADTLFKAQPVCKEDVLFLPGGPGHKQYNECKPLLKLLEKHHAEGGRIAAICAAPSILGHLGILNGKKATAFPGFEKDLTGAEVLTAPVKVVTDGNITTARGMGASIELGLELVRLLISEEKAQEIGQSVQYLEKQA</sequence>
<gene>
    <name evidence="2" type="ORF">WMO37_00205</name>
</gene>
<dbReference type="Pfam" id="PF01965">
    <property type="entry name" value="DJ-1_PfpI"/>
    <property type="match status" value="1"/>
</dbReference>
<proteinExistence type="predicted"/>
<dbReference type="SUPFAM" id="SSF52317">
    <property type="entry name" value="Class I glutamine amidotransferase-like"/>
    <property type="match status" value="1"/>
</dbReference>
<dbReference type="InterPro" id="IPR002818">
    <property type="entry name" value="DJ-1/PfpI"/>
</dbReference>
<dbReference type="PANTHER" id="PTHR48094">
    <property type="entry name" value="PROTEIN/NUCLEIC ACID DEGLYCASE DJ-1-RELATED"/>
    <property type="match status" value="1"/>
</dbReference>
<organism evidence="2 3">
    <name type="scientific">Lachnospira intestinalis</name>
    <dbReference type="NCBI Taxonomy" id="3133158"/>
    <lineage>
        <taxon>Bacteria</taxon>
        <taxon>Bacillati</taxon>
        <taxon>Bacillota</taxon>
        <taxon>Clostridia</taxon>
        <taxon>Lachnospirales</taxon>
        <taxon>Lachnospiraceae</taxon>
        <taxon>Lachnospira</taxon>
    </lineage>
</organism>
<protein>
    <submittedName>
        <fullName evidence="2">DJ-1 family glyoxalase III</fullName>
    </submittedName>
</protein>